<accession>A0A4Q9DRM9</accession>
<evidence type="ECO:0000313" key="1">
    <source>
        <dbReference type="EMBL" id="TBL76339.1"/>
    </source>
</evidence>
<evidence type="ECO:0008006" key="3">
    <source>
        <dbReference type="Google" id="ProtNLM"/>
    </source>
</evidence>
<dbReference type="OrthoDB" id="5192220at2"/>
<sequence>MTTINTDGASAIQARIPVRLLDLYGAPVEAVVTSVKVERLPASGGPSCIIRLEVDAVAANSIVRKGLFHLFHQTLQFEFEEGTPVTIEAALRPNLAKRLFEQRIDAAGVIEALAAQSASPAEGRESQAENPLQLAHTECWLALQLLQQTISEEQSPLGGTLTEGFTTDWAPLLEQLVMPDTGNYTGERTEPLTQPDANSAENDRQLPQRMNTFVEGQLAAHRLKYEMLDEQLIRIRFSSERGSWVSLLRMEQEQGACFMYSIFPEEVPEPQRPSVALQLMRENYDLIFGNFEMDEDDGELRYRSPLIFGNEWNPQIFAQQLGQHLDAVEQFMPIIYQMIHDDRRV</sequence>
<dbReference type="Pfam" id="PF10722">
    <property type="entry name" value="YbjN"/>
    <property type="match status" value="1"/>
</dbReference>
<dbReference type="Proteomes" id="UP000293142">
    <property type="component" value="Unassembled WGS sequence"/>
</dbReference>
<dbReference type="EMBL" id="SIRE01000014">
    <property type="protein sequence ID" value="TBL76339.1"/>
    <property type="molecule type" value="Genomic_DNA"/>
</dbReference>
<name>A0A4Q9DRM9_9BACL</name>
<evidence type="ECO:0000313" key="2">
    <source>
        <dbReference type="Proteomes" id="UP000293142"/>
    </source>
</evidence>
<keyword evidence="2" id="KW-1185">Reference proteome</keyword>
<protein>
    <recommendedName>
        <fullName evidence="3">YbjN domain-containing protein</fullName>
    </recommendedName>
</protein>
<dbReference type="AlphaFoldDB" id="A0A4Q9DRM9"/>
<comment type="caution">
    <text evidence="1">The sequence shown here is derived from an EMBL/GenBank/DDBJ whole genome shotgun (WGS) entry which is preliminary data.</text>
</comment>
<gene>
    <name evidence="1" type="ORF">EYB31_20330</name>
</gene>
<reference evidence="1 2" key="1">
    <citation type="submission" date="2019-02" db="EMBL/GenBank/DDBJ databases">
        <title>Paenibacillus sp. nov., isolated from surface-sterilized tissue of Thalictrum simplex L.</title>
        <authorList>
            <person name="Tuo L."/>
        </authorList>
    </citation>
    <scope>NUCLEOTIDE SEQUENCE [LARGE SCALE GENOMIC DNA]</scope>
    <source>
        <strain evidence="1 2">N2SHLJ1</strain>
    </source>
</reference>
<organism evidence="1 2">
    <name type="scientific">Paenibacillus thalictri</name>
    <dbReference type="NCBI Taxonomy" id="2527873"/>
    <lineage>
        <taxon>Bacteria</taxon>
        <taxon>Bacillati</taxon>
        <taxon>Bacillota</taxon>
        <taxon>Bacilli</taxon>
        <taxon>Bacillales</taxon>
        <taxon>Paenibacillaceae</taxon>
        <taxon>Paenibacillus</taxon>
    </lineage>
</organism>
<proteinExistence type="predicted"/>
<dbReference type="InterPro" id="IPR019660">
    <property type="entry name" value="Put_sensory_transdc_reg_YbjN"/>
</dbReference>
<dbReference type="RefSeq" id="WP_131015246.1">
    <property type="nucleotide sequence ID" value="NZ_SIRE01000014.1"/>
</dbReference>